<dbReference type="AlphaFoldDB" id="A0A1I0R3I5"/>
<feature type="domain" description="FecR protein" evidence="2">
    <location>
        <begin position="110"/>
        <end position="203"/>
    </location>
</feature>
<accession>A0A1I0R3I5</accession>
<dbReference type="GO" id="GO:0016989">
    <property type="term" value="F:sigma factor antagonist activity"/>
    <property type="evidence" value="ECO:0007669"/>
    <property type="project" value="TreeGrafter"/>
</dbReference>
<keyword evidence="1" id="KW-0472">Membrane</keyword>
<name>A0A1I0R3I5_9BACT</name>
<dbReference type="STRING" id="29529.SAMN04488122_2169"/>
<dbReference type="InterPro" id="IPR006860">
    <property type="entry name" value="FecR"/>
</dbReference>
<proteinExistence type="predicted"/>
<dbReference type="PIRSF" id="PIRSF018266">
    <property type="entry name" value="FecR"/>
    <property type="match status" value="1"/>
</dbReference>
<dbReference type="RefSeq" id="WP_089894354.1">
    <property type="nucleotide sequence ID" value="NZ_FOJG01000001.1"/>
</dbReference>
<dbReference type="PANTHER" id="PTHR30273:SF2">
    <property type="entry name" value="PROTEIN FECR"/>
    <property type="match status" value="1"/>
</dbReference>
<organism evidence="4 5">
    <name type="scientific">Chitinophaga arvensicola</name>
    <dbReference type="NCBI Taxonomy" id="29529"/>
    <lineage>
        <taxon>Bacteria</taxon>
        <taxon>Pseudomonadati</taxon>
        <taxon>Bacteroidota</taxon>
        <taxon>Chitinophagia</taxon>
        <taxon>Chitinophagales</taxon>
        <taxon>Chitinophagaceae</taxon>
        <taxon>Chitinophaga</taxon>
    </lineage>
</organism>
<dbReference type="Pfam" id="PF04773">
    <property type="entry name" value="FecR"/>
    <property type="match status" value="1"/>
</dbReference>
<protein>
    <submittedName>
        <fullName evidence="4">Ferric-dicitrate binding protein FerR, regulates iron transport through sigma-19</fullName>
    </submittedName>
</protein>
<dbReference type="Proteomes" id="UP000199310">
    <property type="component" value="Unassembled WGS sequence"/>
</dbReference>
<dbReference type="InterPro" id="IPR012373">
    <property type="entry name" value="Ferrdict_sens_TM"/>
</dbReference>
<dbReference type="OrthoDB" id="710152at2"/>
<dbReference type="PANTHER" id="PTHR30273">
    <property type="entry name" value="PERIPLASMIC SIGNAL SENSOR AND SIGMA FACTOR ACTIVATOR FECR-RELATED"/>
    <property type="match status" value="1"/>
</dbReference>
<feature type="domain" description="Protein FecR C-terminal" evidence="3">
    <location>
        <begin position="248"/>
        <end position="315"/>
    </location>
</feature>
<dbReference type="Gene3D" id="3.55.50.30">
    <property type="match status" value="1"/>
</dbReference>
<dbReference type="EMBL" id="FOJG01000001">
    <property type="protein sequence ID" value="SEW34976.1"/>
    <property type="molecule type" value="Genomic_DNA"/>
</dbReference>
<evidence type="ECO:0000313" key="4">
    <source>
        <dbReference type="EMBL" id="SEW34976.1"/>
    </source>
</evidence>
<evidence type="ECO:0000259" key="2">
    <source>
        <dbReference type="Pfam" id="PF04773"/>
    </source>
</evidence>
<evidence type="ECO:0000313" key="5">
    <source>
        <dbReference type="Proteomes" id="UP000199310"/>
    </source>
</evidence>
<reference evidence="5" key="1">
    <citation type="submission" date="2016-10" db="EMBL/GenBank/DDBJ databases">
        <authorList>
            <person name="Varghese N."/>
            <person name="Submissions S."/>
        </authorList>
    </citation>
    <scope>NUCLEOTIDE SEQUENCE [LARGE SCALE GENOMIC DNA]</scope>
    <source>
        <strain evidence="5">DSM 3695</strain>
    </source>
</reference>
<keyword evidence="1" id="KW-0812">Transmembrane</keyword>
<evidence type="ECO:0000259" key="3">
    <source>
        <dbReference type="Pfam" id="PF16344"/>
    </source>
</evidence>
<evidence type="ECO:0000256" key="1">
    <source>
        <dbReference type="SAM" id="Phobius"/>
    </source>
</evidence>
<sequence length="316" mass="35996">MNITIIREMIDRYLQDRATESEKRLIEKWLQARPEDDRSLSDPDKQEVQAALWQSFTRHTDWSDKATTKTPSLFPYRTWVRYAAAIVVILASALWLNNTFLKKQIGPSQTITAMAGSHKTAMLPDSSMVYLFPGSSVTIPPDFNSHKRNITLSGKVFFEVKPDPTRPFFVQAGQLRTQVLGTSFEVTAQDSAYTSVIVRTGKVGVQYNGRPLADLIPGKRLRYNRQQNNFTVDDVNAAMLCEWWNNGMVFNQSPLEEVLQSVSAWYNVPIAVTGTRWKKETVTIRIKNKSFAETLSLLSATLGFQYKTENNRIIIF</sequence>
<keyword evidence="5" id="KW-1185">Reference proteome</keyword>
<dbReference type="InterPro" id="IPR032508">
    <property type="entry name" value="FecR_C"/>
</dbReference>
<feature type="transmembrane region" description="Helical" evidence="1">
    <location>
        <begin position="79"/>
        <end position="96"/>
    </location>
</feature>
<keyword evidence="1" id="KW-1133">Transmembrane helix</keyword>
<dbReference type="Pfam" id="PF16344">
    <property type="entry name" value="FecR_C"/>
    <property type="match status" value="1"/>
</dbReference>
<dbReference type="Gene3D" id="2.60.120.1440">
    <property type="match status" value="1"/>
</dbReference>
<gene>
    <name evidence="4" type="ORF">SAMN04488122_2169</name>
</gene>